<evidence type="ECO:0000259" key="21">
    <source>
        <dbReference type="SMART" id="SM00225"/>
    </source>
</evidence>
<comment type="catalytic activity">
    <reaction evidence="18">
        <text>K(+)(in) = K(+)(out)</text>
        <dbReference type="Rhea" id="RHEA:29463"/>
        <dbReference type="ChEBI" id="CHEBI:29103"/>
    </reaction>
</comment>
<dbReference type="InterPro" id="IPR011333">
    <property type="entry name" value="SKP1/BTB/POZ_sf"/>
</dbReference>
<dbReference type="PANTHER" id="PTHR11537:SF277">
    <property type="entry name" value="POTASSIUM VOLTAGE-GATED CHANNEL, SHAW-RELATED SUBFAMILY, MEMBER 3B ISOFORM X1"/>
    <property type="match status" value="1"/>
</dbReference>
<dbReference type="InterPro" id="IPR003131">
    <property type="entry name" value="T1-type_BTB"/>
</dbReference>
<dbReference type="GO" id="GO:0051260">
    <property type="term" value="P:protein homooligomerization"/>
    <property type="evidence" value="ECO:0007669"/>
    <property type="project" value="InterPro"/>
</dbReference>
<dbReference type="Gene3D" id="1.10.287.70">
    <property type="match status" value="2"/>
</dbReference>
<sequence>MERGEGQLLRLLPPPPFGFSHPLPPPRSSMLSSVCVSSFKGRKGGNKSSNKACYSADMTCPSESEKIVINCGGVRHETYRSTLKTLPGTRLSWLTEPDAFSNFDYDPKLDEFFFDRHPSVFSFILNYYRTGKLHCPNDVCGPLFEEELAFWGIDETDVEACCWMNYRQHRDAEEALDSFENPEPDAPDDEPALSGPDGDLRRLCMQEDARKAGWWKTWQPRIWALFEDPYSSKYARVSSPRLSCNLFMCCCIFCIMVSAWYVAFGSLFFILISISTFCMETHEAFNTILKKTENVTVGNTTQEEIVYEVVTDSWLTYVEGVCVIWFTIEVILRVTFCPDKLEFFKSSLNIIDFVAILPFYLEVGLSGLSSKAAKDVLGFLRVVRFVRILRIFKLTRHFVGLRVLGHTLRASTNEFLLLIIFLALGVLIFATMIYYAERIGADPDDPTASAHTAFKNIPIGFWWAVVTMTTLGYGDMYPETWSGMLVGALCALAGVLTIAMPVPVIVNNFGMYYSLAMAKQKLPKKKNKHIPRAPQPGSPNYCKPDALAMATASPKALGKCPRWRDGVWRPGGDCPLAQEEIIEINRDAKQNGDAASAALANEDCPTIDQVLSPDERSPIGRGPTRERYQQDRACFLLNTTEFRATDGNVRKALAPSPDSPLTDDWYKMEGSLLQQDLNANSTSSWIKPLSNISGMAGSSLRLAPITSPPFENYEAPGPLRRCRSPIPSIFCSTNSQESGLYIPWPGTHRGMDSSDPQDDERGGRGKESDEDNDKQLKNQLNCEEKGVQEIKGNEKENKKESRRSGSLWRSGWALSERLAINVSGMRYETQLRTLAQFPDTLLGDPRRRSRYFDPLRNELFLDRNRACFDAILYFYQSGGRLRRPANIPLDIFMDELMFYELGDDIMNRFREDEGFPKDEAAPLPTNEIQKRLWMLFEHPESSSGARIIAIISVMVIVLSILIFCLETLPDFRMRRRPGRYEYFYRYHSQPKNVSEHMPLPQSVFQDPFFLVETICICWFSLELIIRFACAPSKITFCKDVMNIIDISAILPYFVTLGTELAKDNEASPGTSLAIIRVIRLVRVFRIFKLSRHSKGLQILAYESWAARRLFLFIGVILFSSAIYFAEADHNNTDFVSIPHAFWWAVVTMTTVGYGDMYPMTVWGKLVGSMCAIAGVLTISLPVPVIVSNFSYFYHRETECVDHTEYTHVKTNLWEDEGPEGEETDDGDGDPEGDYYAIEGICNPLNGTLLAGLCAGQSTEFSGGNTYLKEPLVTQV</sequence>
<evidence type="ECO:0000256" key="7">
    <source>
        <dbReference type="ARBA" id="ARBA00022826"/>
    </source>
</evidence>
<dbReference type="GO" id="GO:0032590">
    <property type="term" value="C:dendrite membrane"/>
    <property type="evidence" value="ECO:0007669"/>
    <property type="project" value="TreeGrafter"/>
</dbReference>
<dbReference type="GO" id="GO:0008076">
    <property type="term" value="C:voltage-gated potassium channel complex"/>
    <property type="evidence" value="ECO:0007669"/>
    <property type="project" value="InterPro"/>
</dbReference>
<dbReference type="InterPro" id="IPR000210">
    <property type="entry name" value="BTB/POZ_dom"/>
</dbReference>
<keyword evidence="4" id="KW-0633">Potassium transport</keyword>
<evidence type="ECO:0000256" key="12">
    <source>
        <dbReference type="ARBA" id="ARBA00023065"/>
    </source>
</evidence>
<dbReference type="FunFam" id="3.30.710.10:FF:000002">
    <property type="entry name" value="Potassium voltage-gated channel subfamily C member 2"/>
    <property type="match status" value="1"/>
</dbReference>
<evidence type="ECO:0000256" key="1">
    <source>
        <dbReference type="ARBA" id="ARBA00004651"/>
    </source>
</evidence>
<dbReference type="FunFam" id="3.30.710.10:FF:000053">
    <property type="entry name" value="potassium voltage-gated channel subfamily A member 4"/>
    <property type="match status" value="1"/>
</dbReference>
<keyword evidence="10 20" id="KW-1133">Transmembrane helix</keyword>
<feature type="transmembrane region" description="Helical" evidence="20">
    <location>
        <begin position="947"/>
        <end position="968"/>
    </location>
</feature>
<evidence type="ECO:0000256" key="19">
    <source>
        <dbReference type="SAM" id="MobiDB-lite"/>
    </source>
</evidence>
<evidence type="ECO:0000256" key="20">
    <source>
        <dbReference type="SAM" id="Phobius"/>
    </source>
</evidence>
<protein>
    <recommendedName>
        <fullName evidence="21">BTB domain-containing protein</fullName>
    </recommendedName>
</protein>
<keyword evidence="16" id="KW-0407">Ion channel</keyword>
<keyword evidence="12" id="KW-0406">Ion transport</keyword>
<comment type="caution">
    <text evidence="22">The sequence shown here is derived from an EMBL/GenBank/DDBJ whole genome shotgun (WGS) entry which is preliminary data.</text>
</comment>
<dbReference type="Proteomes" id="UP000518266">
    <property type="component" value="Unassembled WGS sequence"/>
</dbReference>
<feature type="transmembrane region" description="Helical" evidence="20">
    <location>
        <begin position="486"/>
        <end position="515"/>
    </location>
</feature>
<dbReference type="InterPro" id="IPR003968">
    <property type="entry name" value="K_chnl_volt-dep_Kv"/>
</dbReference>
<evidence type="ECO:0000256" key="15">
    <source>
        <dbReference type="ARBA" id="ARBA00023273"/>
    </source>
</evidence>
<evidence type="ECO:0000256" key="5">
    <source>
        <dbReference type="ARBA" id="ARBA00022553"/>
    </source>
</evidence>
<name>A0A7J5YXH2_DISMA</name>
<dbReference type="SUPFAM" id="SSF81324">
    <property type="entry name" value="Voltage-gated potassium channels"/>
    <property type="match status" value="2"/>
</dbReference>
<comment type="subcellular location">
    <subcellularLocation>
        <location evidence="1">Cell membrane</location>
        <topology evidence="1">Multi-pass membrane protein</topology>
    </subcellularLocation>
    <subcellularLocation>
        <location evidence="17">Presynaptic cell membrane</location>
    </subcellularLocation>
</comment>
<keyword evidence="6 20" id="KW-0812">Transmembrane</keyword>
<evidence type="ECO:0000256" key="10">
    <source>
        <dbReference type="ARBA" id="ARBA00022989"/>
    </source>
</evidence>
<dbReference type="EMBL" id="JAAKFY010000008">
    <property type="protein sequence ID" value="KAF3853511.1"/>
    <property type="molecule type" value="Genomic_DNA"/>
</dbReference>
<dbReference type="GO" id="GO:0043679">
    <property type="term" value="C:axon terminus"/>
    <property type="evidence" value="ECO:0007669"/>
    <property type="project" value="TreeGrafter"/>
</dbReference>
<dbReference type="InterPro" id="IPR028325">
    <property type="entry name" value="VG_K_chnl"/>
</dbReference>
<dbReference type="GO" id="GO:0042734">
    <property type="term" value="C:presynaptic membrane"/>
    <property type="evidence" value="ECO:0007669"/>
    <property type="project" value="UniProtKB-SubCell"/>
</dbReference>
<keyword evidence="13 20" id="KW-0472">Membrane</keyword>
<keyword evidence="11" id="KW-0770">Synapse</keyword>
<feature type="region of interest" description="Disordered" evidence="19">
    <location>
        <begin position="1213"/>
        <end position="1232"/>
    </location>
</feature>
<evidence type="ECO:0000256" key="3">
    <source>
        <dbReference type="ARBA" id="ARBA00022475"/>
    </source>
</evidence>
<dbReference type="OrthoDB" id="10025005at2759"/>
<dbReference type="InterPro" id="IPR027359">
    <property type="entry name" value="Volt_channel_dom_sf"/>
</dbReference>
<evidence type="ECO:0000256" key="11">
    <source>
        <dbReference type="ARBA" id="ARBA00023018"/>
    </source>
</evidence>
<dbReference type="InterPro" id="IPR003974">
    <property type="entry name" value="K_chnl_volt-dep_Kv3"/>
</dbReference>
<evidence type="ECO:0000256" key="18">
    <source>
        <dbReference type="ARBA" id="ARBA00034430"/>
    </source>
</evidence>
<dbReference type="PRINTS" id="PR00169">
    <property type="entry name" value="KCHANNEL"/>
</dbReference>
<dbReference type="Gene3D" id="1.20.120.350">
    <property type="entry name" value="Voltage-gated potassium channels. Chain C"/>
    <property type="match status" value="2"/>
</dbReference>
<reference evidence="22 23" key="1">
    <citation type="submission" date="2020-03" db="EMBL/GenBank/DDBJ databases">
        <title>Dissostichus mawsoni Genome sequencing and assembly.</title>
        <authorList>
            <person name="Park H."/>
        </authorList>
    </citation>
    <scope>NUCLEOTIDE SEQUENCE [LARGE SCALE GENOMIC DNA]</scope>
    <source>
        <strain evidence="22">DM0001</strain>
        <tissue evidence="22">Muscle</tissue>
    </source>
</reference>
<evidence type="ECO:0000313" key="22">
    <source>
        <dbReference type="EMBL" id="KAF3853511.1"/>
    </source>
</evidence>
<dbReference type="AlphaFoldDB" id="A0A7J5YXH2"/>
<dbReference type="Gene3D" id="3.30.710.10">
    <property type="entry name" value="Potassium Channel Kv1.1, Chain A"/>
    <property type="match status" value="2"/>
</dbReference>
<dbReference type="PANTHER" id="PTHR11537">
    <property type="entry name" value="VOLTAGE-GATED POTASSIUM CHANNEL"/>
    <property type="match status" value="1"/>
</dbReference>
<evidence type="ECO:0000256" key="14">
    <source>
        <dbReference type="ARBA" id="ARBA00023180"/>
    </source>
</evidence>
<feature type="transmembrane region" description="Helical" evidence="20">
    <location>
        <begin position="1165"/>
        <end position="1186"/>
    </location>
</feature>
<feature type="compositionally biased region" description="Basic and acidic residues" evidence="19">
    <location>
        <begin position="782"/>
        <end position="802"/>
    </location>
</feature>
<dbReference type="FunFam" id="1.10.287.70:FF:000011">
    <property type="entry name" value="Potassium channel, voltage-gated Shaw-related subfamily C, member 4"/>
    <property type="match status" value="1"/>
</dbReference>
<feature type="region of interest" description="Disordered" evidence="19">
    <location>
        <begin position="741"/>
        <end position="802"/>
    </location>
</feature>
<evidence type="ECO:0000256" key="16">
    <source>
        <dbReference type="ARBA" id="ARBA00023303"/>
    </source>
</evidence>
<keyword evidence="8" id="KW-0851">Voltage-gated channel</keyword>
<gene>
    <name evidence="22" type="ORF">F7725_014199</name>
</gene>
<evidence type="ECO:0000256" key="2">
    <source>
        <dbReference type="ARBA" id="ARBA00022448"/>
    </source>
</evidence>
<organism evidence="22 23">
    <name type="scientific">Dissostichus mawsoni</name>
    <name type="common">Antarctic cod</name>
    <dbReference type="NCBI Taxonomy" id="36200"/>
    <lineage>
        <taxon>Eukaryota</taxon>
        <taxon>Metazoa</taxon>
        <taxon>Chordata</taxon>
        <taxon>Craniata</taxon>
        <taxon>Vertebrata</taxon>
        <taxon>Euteleostomi</taxon>
        <taxon>Actinopterygii</taxon>
        <taxon>Neopterygii</taxon>
        <taxon>Teleostei</taxon>
        <taxon>Neoteleostei</taxon>
        <taxon>Acanthomorphata</taxon>
        <taxon>Eupercaria</taxon>
        <taxon>Perciformes</taxon>
        <taxon>Notothenioidei</taxon>
        <taxon>Nototheniidae</taxon>
        <taxon>Dissostichus</taxon>
    </lineage>
</organism>
<dbReference type="GO" id="GO:0005251">
    <property type="term" value="F:delayed rectifier potassium channel activity"/>
    <property type="evidence" value="ECO:0007669"/>
    <property type="project" value="TreeGrafter"/>
</dbReference>
<dbReference type="GO" id="GO:0001508">
    <property type="term" value="P:action potential"/>
    <property type="evidence" value="ECO:0007669"/>
    <property type="project" value="TreeGrafter"/>
</dbReference>
<dbReference type="InterPro" id="IPR005821">
    <property type="entry name" value="Ion_trans_dom"/>
</dbReference>
<keyword evidence="2" id="KW-0813">Transport</keyword>
<feature type="transmembrane region" description="Helical" evidence="20">
    <location>
        <begin position="1108"/>
        <end position="1125"/>
    </location>
</feature>
<feature type="transmembrane region" description="Helical" evidence="20">
    <location>
        <begin position="457"/>
        <end position="474"/>
    </location>
</feature>
<dbReference type="GO" id="GO:0045211">
    <property type="term" value="C:postsynaptic membrane"/>
    <property type="evidence" value="ECO:0007669"/>
    <property type="project" value="TreeGrafter"/>
</dbReference>
<feature type="domain" description="BTB" evidence="21">
    <location>
        <begin position="816"/>
        <end position="916"/>
    </location>
</feature>
<evidence type="ECO:0000256" key="6">
    <source>
        <dbReference type="ARBA" id="ARBA00022692"/>
    </source>
</evidence>
<keyword evidence="3" id="KW-1003">Cell membrane</keyword>
<evidence type="ECO:0000313" key="23">
    <source>
        <dbReference type="Proteomes" id="UP000518266"/>
    </source>
</evidence>
<evidence type="ECO:0000256" key="13">
    <source>
        <dbReference type="ARBA" id="ARBA00023136"/>
    </source>
</evidence>
<dbReference type="FunFam" id="1.20.120.350:FF:000014">
    <property type="entry name" value="Potassium channel, voltage-gated Shaw-related subfamily C, member 4"/>
    <property type="match status" value="1"/>
</dbReference>
<dbReference type="PRINTS" id="PR01498">
    <property type="entry name" value="SHAWCHANNEL"/>
</dbReference>
<dbReference type="SUPFAM" id="SSF54695">
    <property type="entry name" value="POZ domain"/>
    <property type="match status" value="2"/>
</dbReference>
<keyword evidence="9" id="KW-0630">Potassium</keyword>
<dbReference type="PRINTS" id="PR01491">
    <property type="entry name" value="KVCHANNEL"/>
</dbReference>
<dbReference type="FunFam" id="1.20.120.350:FF:000028">
    <property type="entry name" value="Potassium voltage-gated channel subfamily a member"/>
    <property type="match status" value="1"/>
</dbReference>
<feature type="transmembrane region" description="Helical" evidence="20">
    <location>
        <begin position="246"/>
        <end position="272"/>
    </location>
</feature>
<keyword evidence="15" id="KW-0966">Cell projection</keyword>
<evidence type="ECO:0000256" key="8">
    <source>
        <dbReference type="ARBA" id="ARBA00022882"/>
    </source>
</evidence>
<feature type="transmembrane region" description="Helical" evidence="20">
    <location>
        <begin position="415"/>
        <end position="436"/>
    </location>
</feature>
<proteinExistence type="predicted"/>
<dbReference type="Pfam" id="PF02214">
    <property type="entry name" value="BTB_2"/>
    <property type="match status" value="2"/>
</dbReference>
<dbReference type="SMART" id="SM00225">
    <property type="entry name" value="BTB"/>
    <property type="match status" value="2"/>
</dbReference>
<dbReference type="GO" id="GO:0032809">
    <property type="term" value="C:neuronal cell body membrane"/>
    <property type="evidence" value="ECO:0007669"/>
    <property type="project" value="TreeGrafter"/>
</dbReference>
<evidence type="ECO:0000256" key="17">
    <source>
        <dbReference type="ARBA" id="ARBA00034111"/>
    </source>
</evidence>
<accession>A0A7J5YXH2</accession>
<evidence type="ECO:0000256" key="9">
    <source>
        <dbReference type="ARBA" id="ARBA00022958"/>
    </source>
</evidence>
<keyword evidence="14" id="KW-0325">Glycoprotein</keyword>
<dbReference type="Pfam" id="PF00520">
    <property type="entry name" value="Ion_trans"/>
    <property type="match status" value="2"/>
</dbReference>
<feature type="domain" description="BTB" evidence="21">
    <location>
        <begin position="65"/>
        <end position="169"/>
    </location>
</feature>
<dbReference type="CDD" id="cd18414">
    <property type="entry name" value="BTB_KCNC1_3"/>
    <property type="match status" value="1"/>
</dbReference>
<keyword evidence="5" id="KW-0597">Phosphoprotein</keyword>
<dbReference type="FunFam" id="1.10.287.70:FF:000002">
    <property type="entry name" value="Potassium voltage-gated channel subfamily a member"/>
    <property type="match status" value="1"/>
</dbReference>
<keyword evidence="7" id="KW-0631">Potassium channel</keyword>
<keyword evidence="23" id="KW-1185">Reference proteome</keyword>
<evidence type="ECO:0000256" key="4">
    <source>
        <dbReference type="ARBA" id="ARBA00022538"/>
    </source>
</evidence>